<evidence type="ECO:0000313" key="2">
    <source>
        <dbReference type="Proteomes" id="UP000663828"/>
    </source>
</evidence>
<dbReference type="AlphaFoldDB" id="A0A816GX09"/>
<dbReference type="Gene3D" id="3.90.25.10">
    <property type="entry name" value="UDP-galactose 4-epimerase, domain 1"/>
    <property type="match status" value="1"/>
</dbReference>
<proteinExistence type="predicted"/>
<keyword evidence="2" id="KW-1185">Reference proteome</keyword>
<organism evidence="1 2">
    <name type="scientific">Adineta ricciae</name>
    <name type="common">Rotifer</name>
    <dbReference type="NCBI Taxonomy" id="249248"/>
    <lineage>
        <taxon>Eukaryota</taxon>
        <taxon>Metazoa</taxon>
        <taxon>Spiralia</taxon>
        <taxon>Gnathifera</taxon>
        <taxon>Rotifera</taxon>
        <taxon>Eurotatoria</taxon>
        <taxon>Bdelloidea</taxon>
        <taxon>Adinetida</taxon>
        <taxon>Adinetidae</taxon>
        <taxon>Adineta</taxon>
    </lineage>
</organism>
<gene>
    <name evidence="1" type="ORF">XAT740_LOCUS60093</name>
</gene>
<reference evidence="1" key="1">
    <citation type="submission" date="2021-02" db="EMBL/GenBank/DDBJ databases">
        <authorList>
            <person name="Nowell W R."/>
        </authorList>
    </citation>
    <scope>NUCLEOTIDE SEQUENCE</scope>
</reference>
<protein>
    <submittedName>
        <fullName evidence="1">Uncharacterized protein</fullName>
    </submittedName>
</protein>
<accession>A0A816GX09</accession>
<comment type="caution">
    <text evidence="1">The sequence shown here is derived from an EMBL/GenBank/DDBJ whole genome shotgun (WGS) entry which is preliminary data.</text>
</comment>
<dbReference type="EMBL" id="CAJNOR010014516">
    <property type="protein sequence ID" value="CAF1678564.1"/>
    <property type="molecule type" value="Genomic_DNA"/>
</dbReference>
<feature type="non-terminal residue" evidence="1">
    <location>
        <position position="1"/>
    </location>
</feature>
<name>A0A816GX09_ADIRI</name>
<dbReference type="Proteomes" id="UP000663828">
    <property type="component" value="Unassembled WGS sequence"/>
</dbReference>
<sequence>NTRIQSILSWAPHITLKEGIRKTYAWIQGELDKERSSINIAQYADSIIIMEANNSLQHIGQVKN</sequence>
<evidence type="ECO:0000313" key="1">
    <source>
        <dbReference type="EMBL" id="CAF1678564.1"/>
    </source>
</evidence>